<dbReference type="Proteomes" id="UP000646548">
    <property type="component" value="Unassembled WGS sequence"/>
</dbReference>
<proteinExistence type="predicted"/>
<reference evidence="2" key="1">
    <citation type="journal article" name="BMC Genomics">
        <title>Long-read sequencing and de novo genome assembly of marine medaka (Oryzias melastigma).</title>
        <authorList>
            <person name="Liang P."/>
            <person name="Saqib H.S.A."/>
            <person name="Ni X."/>
            <person name="Shen Y."/>
        </authorList>
    </citation>
    <scope>NUCLEOTIDE SEQUENCE</scope>
    <source>
        <strain evidence="2">Bigg-433</strain>
    </source>
</reference>
<dbReference type="AlphaFoldDB" id="A0A834L068"/>
<organism evidence="2 3">
    <name type="scientific">Oryzias melastigma</name>
    <name type="common">Marine medaka</name>
    <dbReference type="NCBI Taxonomy" id="30732"/>
    <lineage>
        <taxon>Eukaryota</taxon>
        <taxon>Metazoa</taxon>
        <taxon>Chordata</taxon>
        <taxon>Craniata</taxon>
        <taxon>Vertebrata</taxon>
        <taxon>Euteleostomi</taxon>
        <taxon>Actinopterygii</taxon>
        <taxon>Neopterygii</taxon>
        <taxon>Teleostei</taxon>
        <taxon>Neoteleostei</taxon>
        <taxon>Acanthomorphata</taxon>
        <taxon>Ovalentaria</taxon>
        <taxon>Atherinomorphae</taxon>
        <taxon>Beloniformes</taxon>
        <taxon>Adrianichthyidae</taxon>
        <taxon>Oryziinae</taxon>
        <taxon>Oryzias</taxon>
    </lineage>
</organism>
<feature type="region of interest" description="Disordered" evidence="1">
    <location>
        <begin position="129"/>
        <end position="154"/>
    </location>
</feature>
<evidence type="ECO:0000313" key="2">
    <source>
        <dbReference type="EMBL" id="KAF6737080.1"/>
    </source>
</evidence>
<sequence length="159" mass="16718">MQVKVEELWRDTLKRGGDGLWGLSETPHPPPLWICPSKPCLELHDNQTGGAPSGLRPPCTGLGGSAPAEVNEALLNGGFVCVCCVCAARRCSTSGRSCSASTARLNEWRSEEISCSCTEIHSGSCSLKGRGGAAAAPTRVPRQTGASNRFSHRQPAVVC</sequence>
<dbReference type="EMBL" id="WKFB01000072">
    <property type="protein sequence ID" value="KAF6737080.1"/>
    <property type="molecule type" value="Genomic_DNA"/>
</dbReference>
<comment type="caution">
    <text evidence="2">The sequence shown here is derived from an EMBL/GenBank/DDBJ whole genome shotgun (WGS) entry which is preliminary data.</text>
</comment>
<name>A0A834L068_ORYME</name>
<evidence type="ECO:0000313" key="3">
    <source>
        <dbReference type="Proteomes" id="UP000646548"/>
    </source>
</evidence>
<protein>
    <submittedName>
        <fullName evidence="2">Uncharacterized protein</fullName>
    </submittedName>
</protein>
<accession>A0A834L068</accession>
<evidence type="ECO:0000256" key="1">
    <source>
        <dbReference type="SAM" id="MobiDB-lite"/>
    </source>
</evidence>
<gene>
    <name evidence="2" type="ORF">FQA47_014154</name>
</gene>